<reference evidence="5" key="1">
    <citation type="journal article" date="2019" name="Int. J. Syst. Evol. Microbiol.">
        <title>The Global Catalogue of Microorganisms (GCM) 10K type strain sequencing project: providing services to taxonomists for standard genome sequencing and annotation.</title>
        <authorList>
            <consortium name="The Broad Institute Genomics Platform"/>
            <consortium name="The Broad Institute Genome Sequencing Center for Infectious Disease"/>
            <person name="Wu L."/>
            <person name="Ma J."/>
        </authorList>
    </citation>
    <scope>NUCLEOTIDE SEQUENCE [LARGE SCALE GENOMIC DNA]</scope>
    <source>
        <strain evidence="5">CGMCC 4.1434</strain>
    </source>
</reference>
<keyword evidence="3" id="KW-0963">Cytoplasm</keyword>
<dbReference type="RefSeq" id="WP_381435932.1">
    <property type="nucleotide sequence ID" value="NZ_JBHSNO010000007.1"/>
</dbReference>
<dbReference type="HAMAP" id="MF_01384">
    <property type="entry name" value="UreD"/>
    <property type="match status" value="1"/>
</dbReference>
<protein>
    <recommendedName>
        <fullName evidence="3">Urease accessory protein UreD</fullName>
    </recommendedName>
</protein>
<gene>
    <name evidence="3" type="primary">ureD</name>
    <name evidence="4" type="ORF">ACFPRA_14275</name>
</gene>
<evidence type="ECO:0000256" key="2">
    <source>
        <dbReference type="ARBA" id="ARBA00023186"/>
    </source>
</evidence>
<comment type="subunit">
    <text evidence="3">UreD, UreF and UreG form a complex that acts as a GTP-hydrolysis-dependent molecular chaperone, activating the urease apoprotein by helping to assemble the nickel containing metallocenter of UreC. The UreE protein probably delivers the nickel.</text>
</comment>
<comment type="function">
    <text evidence="3">Required for maturation of urease via the functional incorporation of the urease nickel metallocenter.</text>
</comment>
<evidence type="ECO:0000256" key="3">
    <source>
        <dbReference type="HAMAP-Rule" id="MF_01384"/>
    </source>
</evidence>
<dbReference type="Proteomes" id="UP001596109">
    <property type="component" value="Unassembled WGS sequence"/>
</dbReference>
<comment type="subcellular location">
    <subcellularLocation>
        <location evidence="3">Cytoplasm</location>
    </subcellularLocation>
</comment>
<comment type="caution">
    <text evidence="4">The sequence shown here is derived from an EMBL/GenBank/DDBJ whole genome shotgun (WGS) entry which is preliminary data.</text>
</comment>
<sequence>MIKPSRVNHHGKLDIAFEPRRGYTRMPHVYQQPPLKASRELYEGKDPTATVYIMESSGGMVAGDRNDITVKLAPDSQARLVQQSALKIYPSHTGDTCFLTIDVELGERSRLEWMPEVLIPFEDAKFQVDTTLRIAGDATVIWGEIVAPGREKRGEIFAYQSFRSNFKILVENELLAFDTLHFSPRDVPFASIGVLEEAMYVGSIWLVSPKADDIDVRALQETLRVEKGLKAGITRLEGNAIHCRWLAVDQWTMQEEMKRLYAQLASMV</sequence>
<dbReference type="PANTHER" id="PTHR33643">
    <property type="entry name" value="UREASE ACCESSORY PROTEIN D"/>
    <property type="match status" value="1"/>
</dbReference>
<dbReference type="Pfam" id="PF01774">
    <property type="entry name" value="UreD"/>
    <property type="match status" value="1"/>
</dbReference>
<comment type="similarity">
    <text evidence="1 3">Belongs to the UreD family.</text>
</comment>
<keyword evidence="3" id="KW-0996">Nickel insertion</keyword>
<name>A0ABW0TMH0_9BACL</name>
<keyword evidence="5" id="KW-1185">Reference proteome</keyword>
<evidence type="ECO:0000313" key="4">
    <source>
        <dbReference type="EMBL" id="MFC5590070.1"/>
    </source>
</evidence>
<evidence type="ECO:0000256" key="1">
    <source>
        <dbReference type="ARBA" id="ARBA00007177"/>
    </source>
</evidence>
<accession>A0ABW0TMH0</accession>
<dbReference type="EMBL" id="JBHSNO010000007">
    <property type="protein sequence ID" value="MFC5590070.1"/>
    <property type="molecule type" value="Genomic_DNA"/>
</dbReference>
<organism evidence="4 5">
    <name type="scientific">Sporosarcina soli</name>
    <dbReference type="NCBI Taxonomy" id="334736"/>
    <lineage>
        <taxon>Bacteria</taxon>
        <taxon>Bacillati</taxon>
        <taxon>Bacillota</taxon>
        <taxon>Bacilli</taxon>
        <taxon>Bacillales</taxon>
        <taxon>Caryophanaceae</taxon>
        <taxon>Sporosarcina</taxon>
    </lineage>
</organism>
<keyword evidence="2 3" id="KW-0143">Chaperone</keyword>
<proteinExistence type="inferred from homology"/>
<dbReference type="InterPro" id="IPR002669">
    <property type="entry name" value="UreD"/>
</dbReference>
<evidence type="ECO:0000313" key="5">
    <source>
        <dbReference type="Proteomes" id="UP001596109"/>
    </source>
</evidence>
<dbReference type="PANTHER" id="PTHR33643:SF1">
    <property type="entry name" value="UREASE ACCESSORY PROTEIN D"/>
    <property type="match status" value="1"/>
</dbReference>